<reference evidence="3" key="1">
    <citation type="submission" date="2013-11" db="EMBL/GenBank/DDBJ databases">
        <title>Draft genome sequence and annotation of the entomopathogenic bacteria, Xenorhabdus cabanillasi strain JM26 and Xenorhabdus szentirmai strain DSM 16338.</title>
        <authorList>
            <person name="Gualtieri M."/>
            <person name="Ogier J.C."/>
            <person name="Pages S."/>
            <person name="Givaudan A."/>
            <person name="Gaudriault S."/>
        </authorList>
    </citation>
    <scope>NUCLEOTIDE SEQUENCE [LARGE SCALE GENOMIC DNA]</scope>
    <source>
        <strain evidence="3">DSM 16338</strain>
    </source>
</reference>
<evidence type="ECO:0000256" key="1">
    <source>
        <dbReference type="SAM" id="Phobius"/>
    </source>
</evidence>
<organism evidence="3 4">
    <name type="scientific">Xenorhabdus szentirmaii DSM 16338</name>
    <dbReference type="NCBI Taxonomy" id="1427518"/>
    <lineage>
        <taxon>Bacteria</taxon>
        <taxon>Pseudomonadati</taxon>
        <taxon>Pseudomonadota</taxon>
        <taxon>Gammaproteobacteria</taxon>
        <taxon>Enterobacterales</taxon>
        <taxon>Morganellaceae</taxon>
        <taxon>Xenorhabdus</taxon>
    </lineage>
</organism>
<dbReference type="PROSITE" id="PS00703">
    <property type="entry name" value="OKR_DC_1"/>
    <property type="match status" value="1"/>
</dbReference>
<evidence type="ECO:0000313" key="3">
    <source>
        <dbReference type="EMBL" id="CDL85551.1"/>
    </source>
</evidence>
<dbReference type="PANTHER" id="PTHR45229:SF3">
    <property type="entry name" value="BIODEGRADATIVE ARGININE DECARBOXYLASE"/>
    <property type="match status" value="1"/>
</dbReference>
<comment type="caution">
    <text evidence="3">The sequence shown here is derived from an EMBL/GenBank/DDBJ whole genome shotgun (WGS) entry which is preliminary data.</text>
</comment>
<dbReference type="STRING" id="1427518.XSR1_80051"/>
<dbReference type="InterPro" id="IPR015424">
    <property type="entry name" value="PyrdxlP-dep_Trfase"/>
</dbReference>
<dbReference type="GO" id="GO:0030170">
    <property type="term" value="F:pyridoxal phosphate binding"/>
    <property type="evidence" value="ECO:0007669"/>
    <property type="project" value="TreeGrafter"/>
</dbReference>
<sequence length="241" mass="27805">MFDSAWLGYEQFTPMMADCSPLLLDLNENDPGIMVTQSVHKQQAGFSQASQIHKKDKHIKGQLRYVNHKRFNNSFTAHASTSPFYPLFAALDVNAKMHEGKSGVKMWMDCVKLTVETRKLITQQCAYIKPFMPDMIEGRPWSDYNTDEIANDLRFFNFAPNEKQMVQSLTLPVFVVSFLVKFGEVLYYAIFWRWKKASINSRGLNKNCKVFILSKSKMGAFEFMVTWLNHEMQAVWIGLSG</sequence>
<dbReference type="GO" id="GO:0016831">
    <property type="term" value="F:carboxy-lyase activity"/>
    <property type="evidence" value="ECO:0007669"/>
    <property type="project" value="InterPro"/>
</dbReference>
<keyword evidence="1" id="KW-0812">Transmembrane</keyword>
<name>W1J6R2_9GAMM</name>
<dbReference type="InterPro" id="IPR015422">
    <property type="entry name" value="PyrdxlP-dep_Trfase_small"/>
</dbReference>
<keyword evidence="4" id="KW-1185">Reference proteome</keyword>
<dbReference type="InterPro" id="IPR000310">
    <property type="entry name" value="Orn/Lys/Arg_deCO2ase_major_dom"/>
</dbReference>
<dbReference type="Proteomes" id="UP000019202">
    <property type="component" value="Unassembled WGS sequence"/>
</dbReference>
<dbReference type="GO" id="GO:0006520">
    <property type="term" value="P:amino acid metabolic process"/>
    <property type="evidence" value="ECO:0007669"/>
    <property type="project" value="InterPro"/>
</dbReference>
<dbReference type="Gene3D" id="3.40.640.10">
    <property type="entry name" value="Type I PLP-dependent aspartate aminotransferase-like (Major domain)"/>
    <property type="match status" value="1"/>
</dbReference>
<dbReference type="Pfam" id="PF01276">
    <property type="entry name" value="OKR_DC_1"/>
    <property type="match status" value="1"/>
</dbReference>
<dbReference type="PANTHER" id="PTHR45229">
    <property type="entry name" value="CONSTITUTIVE ORNITHINE DECARBOXYLASE"/>
    <property type="match status" value="1"/>
</dbReference>
<dbReference type="InterPro" id="IPR011193">
    <property type="entry name" value="Orn/lys/arg_de-COase"/>
</dbReference>
<dbReference type="EMBL" id="CBXF010000143">
    <property type="protein sequence ID" value="CDL85551.1"/>
    <property type="molecule type" value="Genomic_DNA"/>
</dbReference>
<evidence type="ECO:0000259" key="2">
    <source>
        <dbReference type="PROSITE" id="PS00703"/>
    </source>
</evidence>
<feature type="domain" description="Orn/Lys/Arg decarboxylases family 1 pyridoxal-P attachment site" evidence="2">
    <location>
        <begin position="36"/>
        <end position="50"/>
    </location>
</feature>
<dbReference type="SUPFAM" id="SSF53383">
    <property type="entry name" value="PLP-dependent transferases"/>
    <property type="match status" value="1"/>
</dbReference>
<dbReference type="Gene3D" id="3.90.1150.10">
    <property type="entry name" value="Aspartate Aminotransferase, domain 1"/>
    <property type="match status" value="1"/>
</dbReference>
<proteinExistence type="predicted"/>
<feature type="transmembrane region" description="Helical" evidence="1">
    <location>
        <begin position="169"/>
        <end position="192"/>
    </location>
</feature>
<gene>
    <name evidence="3" type="ORF">XSR1_80051</name>
</gene>
<evidence type="ECO:0000313" key="4">
    <source>
        <dbReference type="Proteomes" id="UP000019202"/>
    </source>
</evidence>
<dbReference type="AlphaFoldDB" id="W1J6R2"/>
<protein>
    <recommendedName>
        <fullName evidence="2">Orn/Lys/Arg decarboxylases family 1 pyridoxal-P attachment site domain-containing protein</fullName>
    </recommendedName>
</protein>
<dbReference type="GO" id="GO:0005829">
    <property type="term" value="C:cytosol"/>
    <property type="evidence" value="ECO:0007669"/>
    <property type="project" value="TreeGrafter"/>
</dbReference>
<keyword evidence="1" id="KW-1133">Transmembrane helix</keyword>
<accession>W1J6R2</accession>
<dbReference type="InterPro" id="IPR015421">
    <property type="entry name" value="PyrdxlP-dep_Trfase_major"/>
</dbReference>
<keyword evidence="1" id="KW-0472">Membrane</keyword>